<reference evidence="1 2" key="1">
    <citation type="journal article" date="2020" name="Phytopathology">
        <title>Genome Sequence Resources of Colletotrichum truncatum, C. plurivorum, C. musicola, and C. sojae: Four Species Pathogenic to Soybean (Glycine max).</title>
        <authorList>
            <person name="Rogerio F."/>
            <person name="Boufleur T.R."/>
            <person name="Ciampi-Guillardi M."/>
            <person name="Sukno S.A."/>
            <person name="Thon M.R."/>
            <person name="Massola Junior N.S."/>
            <person name="Baroncelli R."/>
        </authorList>
    </citation>
    <scope>NUCLEOTIDE SEQUENCE [LARGE SCALE GENOMIC DNA]</scope>
    <source>
        <strain evidence="1 2">CMES1059</strain>
    </source>
</reference>
<comment type="caution">
    <text evidence="1">The sequence shown here is derived from an EMBL/GenBank/DDBJ whole genome shotgun (WGS) entry which is preliminary data.</text>
</comment>
<accession>A0ACC3YFY7</accession>
<proteinExistence type="predicted"/>
<sequence length="302" mass="32974">MFFITAKALKTYSATSVILLLTTMSRRISISDLLTPAALDMETNTAKRELRSEDAPRLLTPPAVDTPLLTDSINHHADSETYHSNTTGHNTDVRQLLPPAKLISTGEPTLEDMFAVQALQPSFVTSSSMALQQQMFDDFGSLGLHDNSHQMLAPFCYNSFIDFSFTKPFCNHELGDIDSTANHEPVFLSPSCSYYWGCHPDYIGDAYNLLDDGRSGGYVMDSVHPGAYLTSDFLASAPIHNTLGGSFQPQAQSYDYGIGAQSVTQQGFVFRNDDNSDIAGEENEPAIVAVPSFLGQITSSDC</sequence>
<dbReference type="Proteomes" id="UP000805649">
    <property type="component" value="Unassembled WGS sequence"/>
</dbReference>
<protein>
    <submittedName>
        <fullName evidence="1">Uncharacterized protein</fullName>
    </submittedName>
</protein>
<dbReference type="EMBL" id="VUJX02000011">
    <property type="protein sequence ID" value="KAL0930287.1"/>
    <property type="molecule type" value="Genomic_DNA"/>
</dbReference>
<evidence type="ECO:0000313" key="1">
    <source>
        <dbReference type="EMBL" id="KAL0930287.1"/>
    </source>
</evidence>
<evidence type="ECO:0000313" key="2">
    <source>
        <dbReference type="Proteomes" id="UP000805649"/>
    </source>
</evidence>
<name>A0ACC3YFY7_COLTU</name>
<gene>
    <name evidence="1" type="ORF">CTRU02_214362</name>
</gene>
<keyword evidence="2" id="KW-1185">Reference proteome</keyword>
<organism evidence="1 2">
    <name type="scientific">Colletotrichum truncatum</name>
    <name type="common">Anthracnose fungus</name>
    <name type="synonym">Colletotrichum capsici</name>
    <dbReference type="NCBI Taxonomy" id="5467"/>
    <lineage>
        <taxon>Eukaryota</taxon>
        <taxon>Fungi</taxon>
        <taxon>Dikarya</taxon>
        <taxon>Ascomycota</taxon>
        <taxon>Pezizomycotina</taxon>
        <taxon>Sordariomycetes</taxon>
        <taxon>Hypocreomycetidae</taxon>
        <taxon>Glomerellales</taxon>
        <taxon>Glomerellaceae</taxon>
        <taxon>Colletotrichum</taxon>
        <taxon>Colletotrichum truncatum species complex</taxon>
    </lineage>
</organism>